<feature type="repeat" description="TPR" evidence="3">
    <location>
        <begin position="160"/>
        <end position="193"/>
    </location>
</feature>
<keyword evidence="4" id="KW-0175">Coiled coil</keyword>
<feature type="coiled-coil region" evidence="4">
    <location>
        <begin position="458"/>
        <end position="506"/>
    </location>
</feature>
<dbReference type="SMART" id="SM00387">
    <property type="entry name" value="HATPase_c"/>
    <property type="match status" value="1"/>
</dbReference>
<keyword evidence="3" id="KW-0802">TPR repeat</keyword>
<evidence type="ECO:0000256" key="4">
    <source>
        <dbReference type="SAM" id="Coils"/>
    </source>
</evidence>
<evidence type="ECO:0000313" key="6">
    <source>
        <dbReference type="EMBL" id="NDU96723.1"/>
    </source>
</evidence>
<dbReference type="SUPFAM" id="SSF48452">
    <property type="entry name" value="TPR-like"/>
    <property type="match status" value="2"/>
</dbReference>
<dbReference type="InterPro" id="IPR004358">
    <property type="entry name" value="Sig_transdc_His_kin-like_C"/>
</dbReference>
<protein>
    <recommendedName>
        <fullName evidence="2">histidine kinase</fullName>
        <ecNumber evidence="2">2.7.13.3</ecNumber>
    </recommendedName>
</protein>
<evidence type="ECO:0000313" key="7">
    <source>
        <dbReference type="Proteomes" id="UP000474175"/>
    </source>
</evidence>
<gene>
    <name evidence="6" type="ORF">GK108_17705</name>
</gene>
<dbReference type="Gene3D" id="3.30.565.10">
    <property type="entry name" value="Histidine kinase-like ATPase, C-terminal domain"/>
    <property type="match status" value="1"/>
</dbReference>
<comment type="caution">
    <text evidence="6">The sequence shown here is derived from an EMBL/GenBank/DDBJ whole genome shotgun (WGS) entry which is preliminary data.</text>
</comment>
<evidence type="ECO:0000256" key="2">
    <source>
        <dbReference type="ARBA" id="ARBA00012438"/>
    </source>
</evidence>
<dbReference type="CDD" id="cd00075">
    <property type="entry name" value="HATPase"/>
    <property type="match status" value="1"/>
</dbReference>
<proteinExistence type="predicted"/>
<comment type="catalytic activity">
    <reaction evidence="1">
        <text>ATP + protein L-histidine = ADP + protein N-phospho-L-histidine.</text>
        <dbReference type="EC" id="2.7.13.3"/>
    </reaction>
</comment>
<dbReference type="Gene3D" id="1.25.40.10">
    <property type="entry name" value="Tetratricopeptide repeat domain"/>
    <property type="match status" value="2"/>
</dbReference>
<dbReference type="PANTHER" id="PTHR43065">
    <property type="entry name" value="SENSOR HISTIDINE KINASE"/>
    <property type="match status" value="1"/>
</dbReference>
<dbReference type="SMART" id="SM00028">
    <property type="entry name" value="TPR"/>
    <property type="match status" value="8"/>
</dbReference>
<dbReference type="Pfam" id="PF02518">
    <property type="entry name" value="HATPase_c"/>
    <property type="match status" value="1"/>
</dbReference>
<feature type="repeat" description="TPR" evidence="3">
    <location>
        <begin position="120"/>
        <end position="153"/>
    </location>
</feature>
<dbReference type="Pfam" id="PF13424">
    <property type="entry name" value="TPR_12"/>
    <property type="match status" value="1"/>
</dbReference>
<dbReference type="EC" id="2.7.13.3" evidence="2"/>
<feature type="domain" description="Histidine kinase" evidence="5">
    <location>
        <begin position="515"/>
        <end position="760"/>
    </location>
</feature>
<dbReference type="InterPro" id="IPR005467">
    <property type="entry name" value="His_kinase_dom"/>
</dbReference>
<name>A0A6L9LD36_9BACT</name>
<dbReference type="InterPro" id="IPR036890">
    <property type="entry name" value="HATPase_C_sf"/>
</dbReference>
<dbReference type="PRINTS" id="PR00344">
    <property type="entry name" value="BCTRLSENSOR"/>
</dbReference>
<dbReference type="InterPro" id="IPR019734">
    <property type="entry name" value="TPR_rpt"/>
</dbReference>
<dbReference type="InterPro" id="IPR003594">
    <property type="entry name" value="HATPase_dom"/>
</dbReference>
<dbReference type="InterPro" id="IPR011990">
    <property type="entry name" value="TPR-like_helical_dom_sf"/>
</dbReference>
<reference evidence="6 7" key="1">
    <citation type="submission" date="2020-02" db="EMBL/GenBank/DDBJ databases">
        <title>Draft genome sequence of two Spirosoma agri KCTC 52727 and Spirosoma terrae KCTC 52035.</title>
        <authorList>
            <person name="Rojas J."/>
            <person name="Ambika Manirajan B."/>
            <person name="Suarez C."/>
            <person name="Ratering S."/>
            <person name="Schnell S."/>
        </authorList>
    </citation>
    <scope>NUCLEOTIDE SEQUENCE [LARGE SCALE GENOMIC DNA]</scope>
    <source>
        <strain evidence="6 7">KCTC 52035</strain>
    </source>
</reference>
<dbReference type="AlphaFoldDB" id="A0A6L9LD36"/>
<dbReference type="EMBL" id="JAAFZH010000008">
    <property type="protein sequence ID" value="NDU96723.1"/>
    <property type="molecule type" value="Genomic_DNA"/>
</dbReference>
<keyword evidence="7" id="KW-1185">Reference proteome</keyword>
<dbReference type="PROSITE" id="PS50109">
    <property type="entry name" value="HIS_KIN"/>
    <property type="match status" value="1"/>
</dbReference>
<evidence type="ECO:0000256" key="1">
    <source>
        <dbReference type="ARBA" id="ARBA00000085"/>
    </source>
</evidence>
<sequence>MKYEYLLIYLLMVVQASQAQTPKLDSLNRLINQASSDTARISLINKKIDLLVDVNIDSALALSLKTIGQAQKINFKAGEISARRSLAGCYILKGDYTAAKNNLKTAEDMAISLKEMSRLLKVYNTYGMLYGMQSKYDSSIAFFQKGIPIAEQGADKSGLEKLYMNIGTSYSMLSNHPEALRYEQKALRLAETNNNYRNQALCLVNMANTYKAMGDDLRAEQRYTRAIKLAQQEGLKNVELYAYSNMATIYTSQRKSQKAYEFASMAAKLSKEMGDQGMEAASLTTAATSLAEQKKFAEAERLGKSAIDIANESRQPLNIHQAYASMGTILKMQNKYAAAISSYEKGFAALKDADIYDSQTGDIYRELSDCYEKTGDYRRALSTYKIAATIADSVRGKENIRKSTELSMNYEFEKKEQAAQIEQQKQNAIAEARQIALLSGLVLMLLLAGVSFYAYRTKHKANTLLEAQKQQLQQQKSQLEEQKVQLQKTLTELQSTQRQLVQAEKMATMGKLTKGIVDRILNPLNYINNFSLAAKDLLREVTDVTQKYQPTFDPNDLDDLEDSSTMLSQNLDKINQHGNSTARILQGMQKLLKERSSTFATLDVNHFLEQHISNSLQKAVADYTPPLSVELIFHLQPQPLEVTLLTHEFTEVIANLIDNSCYSLSEQQRRQADFKPAIQVSTQQLDDQAEIRIRDNGRGIPPKELAQLFNPFFTTKPTAKGTGLGLYMSKDVIEYLQGHMKIESKEGEYTDVIIHLPLVTAESIA</sequence>
<dbReference type="Proteomes" id="UP000474175">
    <property type="component" value="Unassembled WGS sequence"/>
</dbReference>
<evidence type="ECO:0000259" key="5">
    <source>
        <dbReference type="PROSITE" id="PS50109"/>
    </source>
</evidence>
<organism evidence="6 7">
    <name type="scientific">Spirosoma terrae</name>
    <dbReference type="NCBI Taxonomy" id="1968276"/>
    <lineage>
        <taxon>Bacteria</taxon>
        <taxon>Pseudomonadati</taxon>
        <taxon>Bacteroidota</taxon>
        <taxon>Cytophagia</taxon>
        <taxon>Cytophagales</taxon>
        <taxon>Cytophagaceae</taxon>
        <taxon>Spirosoma</taxon>
    </lineage>
</organism>
<dbReference type="RefSeq" id="WP_163951468.1">
    <property type="nucleotide sequence ID" value="NZ_JAAFZH010000008.1"/>
</dbReference>
<dbReference type="SUPFAM" id="SSF55874">
    <property type="entry name" value="ATPase domain of HSP90 chaperone/DNA topoisomerase II/histidine kinase"/>
    <property type="match status" value="1"/>
</dbReference>
<dbReference type="PANTHER" id="PTHR43065:SF42">
    <property type="entry name" value="TWO-COMPONENT SENSOR PPRA"/>
    <property type="match status" value="1"/>
</dbReference>
<accession>A0A6L9LD36</accession>
<dbReference type="Pfam" id="PF13176">
    <property type="entry name" value="TPR_7"/>
    <property type="match status" value="1"/>
</dbReference>
<dbReference type="GO" id="GO:0004673">
    <property type="term" value="F:protein histidine kinase activity"/>
    <property type="evidence" value="ECO:0007669"/>
    <property type="project" value="UniProtKB-EC"/>
</dbReference>
<dbReference type="Gene3D" id="1.10.287.130">
    <property type="match status" value="1"/>
</dbReference>
<evidence type="ECO:0000256" key="3">
    <source>
        <dbReference type="PROSITE-ProRule" id="PRU00339"/>
    </source>
</evidence>
<dbReference type="PROSITE" id="PS50005">
    <property type="entry name" value="TPR"/>
    <property type="match status" value="2"/>
</dbReference>